<organism evidence="1 2">
    <name type="scientific">Bonamia ostreae</name>
    <dbReference type="NCBI Taxonomy" id="126728"/>
    <lineage>
        <taxon>Eukaryota</taxon>
        <taxon>Sar</taxon>
        <taxon>Rhizaria</taxon>
        <taxon>Endomyxa</taxon>
        <taxon>Ascetosporea</taxon>
        <taxon>Haplosporida</taxon>
        <taxon>Bonamia</taxon>
    </lineage>
</organism>
<dbReference type="EMBL" id="JBDODL010006426">
    <property type="protein sequence ID" value="MES1923487.1"/>
    <property type="molecule type" value="Genomic_DNA"/>
</dbReference>
<accession>A0ABV2AV05</accession>
<evidence type="ECO:0000313" key="2">
    <source>
        <dbReference type="Proteomes" id="UP001439008"/>
    </source>
</evidence>
<name>A0ABV2AV05_9EUKA</name>
<sequence length="147" mass="15258">MTLVKKELGAISFGTDIIKLASGKVTKSSGLEIDFAGFATPRVGDVIMLNPVKRVAGDEGLVNRSLFVISVTGTKAKVMSEVPSGMDIDATDSIFSKVSSLSGTQPNLKYGIDVTSTSREGNVVSLKGSHSKLIGVQGALGGLKIDE</sequence>
<gene>
    <name evidence="1" type="ORF">MHBO_005064</name>
</gene>
<protein>
    <submittedName>
        <fullName evidence="1">Uncharacterized protein</fullName>
    </submittedName>
</protein>
<reference evidence="1 2" key="1">
    <citation type="journal article" date="2024" name="BMC Biol.">
        <title>Comparative genomics of Ascetosporea gives new insight into the evolutionary basis for animal parasitism in Rhizaria.</title>
        <authorList>
            <person name="Hiltunen Thoren M."/>
            <person name="Onut-Brannstrom I."/>
            <person name="Alfjorden A."/>
            <person name="Peckova H."/>
            <person name="Swords F."/>
            <person name="Hooper C."/>
            <person name="Holzer A.S."/>
            <person name="Bass D."/>
            <person name="Burki F."/>
        </authorList>
    </citation>
    <scope>NUCLEOTIDE SEQUENCE [LARGE SCALE GENOMIC DNA]</scope>
    <source>
        <strain evidence="1">20-A016</strain>
    </source>
</reference>
<evidence type="ECO:0000313" key="1">
    <source>
        <dbReference type="EMBL" id="MES1923487.1"/>
    </source>
</evidence>
<comment type="caution">
    <text evidence="1">The sequence shown here is derived from an EMBL/GenBank/DDBJ whole genome shotgun (WGS) entry which is preliminary data.</text>
</comment>
<proteinExistence type="predicted"/>
<dbReference type="Proteomes" id="UP001439008">
    <property type="component" value="Unassembled WGS sequence"/>
</dbReference>
<feature type="non-terminal residue" evidence="1">
    <location>
        <position position="147"/>
    </location>
</feature>
<keyword evidence="2" id="KW-1185">Reference proteome</keyword>